<comment type="caution">
    <text evidence="1">The sequence shown here is derived from an EMBL/GenBank/DDBJ whole genome shotgun (WGS) entry which is preliminary data.</text>
</comment>
<protein>
    <submittedName>
        <fullName evidence="1">Uncharacterized protein</fullName>
    </submittedName>
</protein>
<proteinExistence type="predicted"/>
<gene>
    <name evidence="1" type="ORF">EVAR_86105_1</name>
</gene>
<dbReference type="EMBL" id="BGZK01000257">
    <property type="protein sequence ID" value="GBP32273.1"/>
    <property type="molecule type" value="Genomic_DNA"/>
</dbReference>
<dbReference type="AlphaFoldDB" id="A0A4C1V0I9"/>
<dbReference type="Proteomes" id="UP000299102">
    <property type="component" value="Unassembled WGS sequence"/>
</dbReference>
<keyword evidence="2" id="KW-1185">Reference proteome</keyword>
<sequence length="104" mass="12075">MKAEKAAELGRVFSEVMRDAINSRQLCSSVKQGCTIDRALRPRTYAYENIRRVMVYCPLYVNNMKTVSPYRAEVLQLRKTAYGQRPVYNLDLINALQTLIFPHF</sequence>
<organism evidence="1 2">
    <name type="scientific">Eumeta variegata</name>
    <name type="common">Bagworm moth</name>
    <name type="synonym">Eumeta japonica</name>
    <dbReference type="NCBI Taxonomy" id="151549"/>
    <lineage>
        <taxon>Eukaryota</taxon>
        <taxon>Metazoa</taxon>
        <taxon>Ecdysozoa</taxon>
        <taxon>Arthropoda</taxon>
        <taxon>Hexapoda</taxon>
        <taxon>Insecta</taxon>
        <taxon>Pterygota</taxon>
        <taxon>Neoptera</taxon>
        <taxon>Endopterygota</taxon>
        <taxon>Lepidoptera</taxon>
        <taxon>Glossata</taxon>
        <taxon>Ditrysia</taxon>
        <taxon>Tineoidea</taxon>
        <taxon>Psychidae</taxon>
        <taxon>Oiketicinae</taxon>
        <taxon>Eumeta</taxon>
    </lineage>
</organism>
<name>A0A4C1V0I9_EUMVA</name>
<reference evidence="1 2" key="1">
    <citation type="journal article" date="2019" name="Commun. Biol.">
        <title>The bagworm genome reveals a unique fibroin gene that provides high tensile strength.</title>
        <authorList>
            <person name="Kono N."/>
            <person name="Nakamura H."/>
            <person name="Ohtoshi R."/>
            <person name="Tomita M."/>
            <person name="Numata K."/>
            <person name="Arakawa K."/>
        </authorList>
    </citation>
    <scope>NUCLEOTIDE SEQUENCE [LARGE SCALE GENOMIC DNA]</scope>
</reference>
<evidence type="ECO:0000313" key="2">
    <source>
        <dbReference type="Proteomes" id="UP000299102"/>
    </source>
</evidence>
<accession>A0A4C1V0I9</accession>
<evidence type="ECO:0000313" key="1">
    <source>
        <dbReference type="EMBL" id="GBP32273.1"/>
    </source>
</evidence>